<dbReference type="VEuPathDB" id="FungiDB:MUCCIDRAFT_155259"/>
<reference evidence="2 3" key="1">
    <citation type="submission" date="2015-06" db="EMBL/GenBank/DDBJ databases">
        <title>Expansion of signal transduction pathways in fungi by whole-genome duplication.</title>
        <authorList>
            <consortium name="DOE Joint Genome Institute"/>
            <person name="Corrochano L.M."/>
            <person name="Kuo A."/>
            <person name="Marcet-Houben M."/>
            <person name="Polaino S."/>
            <person name="Salamov A."/>
            <person name="Villalobos J.M."/>
            <person name="Alvarez M.I."/>
            <person name="Avalos J."/>
            <person name="Benito E.P."/>
            <person name="Benoit I."/>
            <person name="Burger G."/>
            <person name="Camino L.P."/>
            <person name="Canovas D."/>
            <person name="Cerda-Olmedo E."/>
            <person name="Cheng J.-F."/>
            <person name="Dominguez A."/>
            <person name="Elias M."/>
            <person name="Eslava A.P."/>
            <person name="Glaser F."/>
            <person name="Grimwood J."/>
            <person name="Gutierrez G."/>
            <person name="Heitman J."/>
            <person name="Henrissat B."/>
            <person name="Iturriaga E.A."/>
            <person name="Lang B.F."/>
            <person name="Lavin J.L."/>
            <person name="Lee S."/>
            <person name="Li W."/>
            <person name="Lindquist E."/>
            <person name="Lopez-Garcia S."/>
            <person name="Luque E.M."/>
            <person name="Marcos A.T."/>
            <person name="Martin J."/>
            <person name="Mccluskey K."/>
            <person name="Medina H.R."/>
            <person name="Miralles-Duran A."/>
            <person name="Miyazaki A."/>
            <person name="Munoz-Torres E."/>
            <person name="Oguiza J.A."/>
            <person name="Ohm R."/>
            <person name="Olmedo M."/>
            <person name="Orejas M."/>
            <person name="Ortiz-Castellanos L."/>
            <person name="Pisabarro A.G."/>
            <person name="Rodriguez-Romero J."/>
            <person name="Ruiz-Herrera J."/>
            <person name="Ruiz-Vazquez R."/>
            <person name="Sanz C."/>
            <person name="Schackwitz W."/>
            <person name="Schmutz J."/>
            <person name="Shahriari M."/>
            <person name="Shelest E."/>
            <person name="Silva-Franco F."/>
            <person name="Soanes D."/>
            <person name="Syed K."/>
            <person name="Tagua V.G."/>
            <person name="Talbot N.J."/>
            <person name="Thon M."/>
            <person name="De Vries R.P."/>
            <person name="Wiebenga A."/>
            <person name="Yadav J.S."/>
            <person name="Braun E.L."/>
            <person name="Baker S."/>
            <person name="Garre V."/>
            <person name="Horwitz B."/>
            <person name="Torres-Martinez S."/>
            <person name="Idnurm A."/>
            <person name="Herrera-Estrella A."/>
            <person name="Gabaldon T."/>
            <person name="Grigoriev I.V."/>
        </authorList>
    </citation>
    <scope>NUCLEOTIDE SEQUENCE [LARGE SCALE GENOMIC DNA]</scope>
    <source>
        <strain evidence="2 3">CBS 277.49</strain>
    </source>
</reference>
<gene>
    <name evidence="2" type="ORF">MUCCIDRAFT_155259</name>
</gene>
<dbReference type="InterPro" id="IPR006015">
    <property type="entry name" value="Universal_stress_UspA"/>
</dbReference>
<keyword evidence="3" id="KW-1185">Reference proteome</keyword>
<evidence type="ECO:0000313" key="2">
    <source>
        <dbReference type="EMBL" id="OAD06192.1"/>
    </source>
</evidence>
<protein>
    <recommendedName>
        <fullName evidence="1">UspA domain-containing protein</fullName>
    </recommendedName>
</protein>
<dbReference type="AlphaFoldDB" id="A0A162TQ50"/>
<dbReference type="PANTHER" id="PTHR31964:SF113">
    <property type="entry name" value="USPA DOMAIN-CONTAINING PROTEIN"/>
    <property type="match status" value="1"/>
</dbReference>
<dbReference type="STRING" id="747725.A0A162TQ50"/>
<dbReference type="PRINTS" id="PR01438">
    <property type="entry name" value="UNVRSLSTRESS"/>
</dbReference>
<dbReference type="InterPro" id="IPR014729">
    <property type="entry name" value="Rossmann-like_a/b/a_fold"/>
</dbReference>
<dbReference type="PANTHER" id="PTHR31964">
    <property type="entry name" value="ADENINE NUCLEOTIDE ALPHA HYDROLASES-LIKE SUPERFAMILY PROTEIN"/>
    <property type="match status" value="1"/>
</dbReference>
<comment type="caution">
    <text evidence="2">The sequence shown here is derived from an EMBL/GenBank/DDBJ whole genome shotgun (WGS) entry which is preliminary data.</text>
</comment>
<organism evidence="2 3">
    <name type="scientific">Mucor lusitanicus CBS 277.49</name>
    <dbReference type="NCBI Taxonomy" id="747725"/>
    <lineage>
        <taxon>Eukaryota</taxon>
        <taxon>Fungi</taxon>
        <taxon>Fungi incertae sedis</taxon>
        <taxon>Mucoromycota</taxon>
        <taxon>Mucoromycotina</taxon>
        <taxon>Mucoromycetes</taxon>
        <taxon>Mucorales</taxon>
        <taxon>Mucorineae</taxon>
        <taxon>Mucoraceae</taxon>
        <taxon>Mucor</taxon>
    </lineage>
</organism>
<evidence type="ECO:0000313" key="3">
    <source>
        <dbReference type="Proteomes" id="UP000077051"/>
    </source>
</evidence>
<dbReference type="SUPFAM" id="SSF52402">
    <property type="entry name" value="Adenine nucleotide alpha hydrolases-like"/>
    <property type="match status" value="1"/>
</dbReference>
<proteinExistence type="predicted"/>
<dbReference type="InterPro" id="IPR006016">
    <property type="entry name" value="UspA"/>
</dbReference>
<dbReference type="OrthoDB" id="843225at2759"/>
<dbReference type="Proteomes" id="UP000077051">
    <property type="component" value="Unassembled WGS sequence"/>
</dbReference>
<dbReference type="Pfam" id="PF00582">
    <property type="entry name" value="Usp"/>
    <property type="match status" value="1"/>
</dbReference>
<dbReference type="EMBL" id="AMYB01000002">
    <property type="protein sequence ID" value="OAD06192.1"/>
    <property type="molecule type" value="Genomic_DNA"/>
</dbReference>
<dbReference type="CDD" id="cd23659">
    <property type="entry name" value="USP_At3g01520-like"/>
    <property type="match status" value="1"/>
</dbReference>
<evidence type="ECO:0000259" key="1">
    <source>
        <dbReference type="Pfam" id="PF00582"/>
    </source>
</evidence>
<sequence length="172" mass="18811">MSTDTKPRRVLIGYDHTDVSNAAMEWIVNKRAVFADDEITLAIIVNDDAIAVEGTFGLEAAVAGPAGWLADDYRERVSKVERESTIALNAVVEWFASKGITVVPRILSGEPGETLKDFAEANKVDLVIVGSRGLGFFKRQFIGSVSDYLIHHLKCSVLVVKDDCQSANDNKK</sequence>
<accession>A0A162TQ50</accession>
<name>A0A162TQ50_MUCCL</name>
<feature type="domain" description="UspA" evidence="1">
    <location>
        <begin position="8"/>
        <end position="161"/>
    </location>
</feature>
<dbReference type="Gene3D" id="3.40.50.620">
    <property type="entry name" value="HUPs"/>
    <property type="match status" value="1"/>
</dbReference>